<organism evidence="1 2">
    <name type="scientific">Lentzea rhizosphaerae</name>
    <dbReference type="NCBI Taxonomy" id="2041025"/>
    <lineage>
        <taxon>Bacteria</taxon>
        <taxon>Bacillati</taxon>
        <taxon>Actinomycetota</taxon>
        <taxon>Actinomycetes</taxon>
        <taxon>Pseudonocardiales</taxon>
        <taxon>Pseudonocardiaceae</taxon>
        <taxon>Lentzea</taxon>
    </lineage>
</organism>
<dbReference type="EMBL" id="JBHRZI010000056">
    <property type="protein sequence ID" value="MFC3898525.1"/>
    <property type="molecule type" value="Genomic_DNA"/>
</dbReference>
<gene>
    <name evidence="1" type="ORF">ACFOWZ_44255</name>
</gene>
<dbReference type="RefSeq" id="WP_382380111.1">
    <property type="nucleotide sequence ID" value="NZ_JBHRZI010000056.1"/>
</dbReference>
<dbReference type="Proteomes" id="UP001595690">
    <property type="component" value="Unassembled WGS sequence"/>
</dbReference>
<keyword evidence="2" id="KW-1185">Reference proteome</keyword>
<sequence>MAPEPSGGVVAVSPGIRAVGWEGAERRGGGGDAVVVAVGRERGGGGREMVAAR</sequence>
<name>A0ABV8C9T0_9PSEU</name>
<accession>A0ABV8C9T0</accession>
<proteinExistence type="predicted"/>
<evidence type="ECO:0000313" key="2">
    <source>
        <dbReference type="Proteomes" id="UP001595690"/>
    </source>
</evidence>
<protein>
    <submittedName>
        <fullName evidence="1">Uncharacterized protein</fullName>
    </submittedName>
</protein>
<comment type="caution">
    <text evidence="1">The sequence shown here is derived from an EMBL/GenBank/DDBJ whole genome shotgun (WGS) entry which is preliminary data.</text>
</comment>
<evidence type="ECO:0000313" key="1">
    <source>
        <dbReference type="EMBL" id="MFC3898525.1"/>
    </source>
</evidence>
<reference evidence="2" key="1">
    <citation type="journal article" date="2019" name="Int. J. Syst. Evol. Microbiol.">
        <title>The Global Catalogue of Microorganisms (GCM) 10K type strain sequencing project: providing services to taxonomists for standard genome sequencing and annotation.</title>
        <authorList>
            <consortium name="The Broad Institute Genomics Platform"/>
            <consortium name="The Broad Institute Genome Sequencing Center for Infectious Disease"/>
            <person name="Wu L."/>
            <person name="Ma J."/>
        </authorList>
    </citation>
    <scope>NUCLEOTIDE SEQUENCE [LARGE SCALE GENOMIC DNA]</scope>
    <source>
        <strain evidence="2">CGMCC 4.7405</strain>
    </source>
</reference>